<dbReference type="AlphaFoldDB" id="A0A9J5WBT6"/>
<sequence length="66" mass="7416">MLMYATICKSVNNIDVTISQDDYCSDLPANQEDVKSKKTLRNPQELFPIVNLLMESLLGLVTLKKA</sequence>
<comment type="caution">
    <text evidence="1">The sequence shown here is derived from an EMBL/GenBank/DDBJ whole genome shotgun (WGS) entry which is preliminary data.</text>
</comment>
<accession>A0A9J5WBT6</accession>
<gene>
    <name evidence="1" type="ORF">H5410_062530</name>
</gene>
<dbReference type="Proteomes" id="UP000824120">
    <property type="component" value="Chromosome 12"/>
</dbReference>
<evidence type="ECO:0000313" key="1">
    <source>
        <dbReference type="EMBL" id="KAG5572764.1"/>
    </source>
</evidence>
<proteinExistence type="predicted"/>
<name>A0A9J5WBT6_SOLCO</name>
<evidence type="ECO:0000313" key="2">
    <source>
        <dbReference type="Proteomes" id="UP000824120"/>
    </source>
</evidence>
<organism evidence="1 2">
    <name type="scientific">Solanum commersonii</name>
    <name type="common">Commerson's wild potato</name>
    <name type="synonym">Commerson's nightshade</name>
    <dbReference type="NCBI Taxonomy" id="4109"/>
    <lineage>
        <taxon>Eukaryota</taxon>
        <taxon>Viridiplantae</taxon>
        <taxon>Streptophyta</taxon>
        <taxon>Embryophyta</taxon>
        <taxon>Tracheophyta</taxon>
        <taxon>Spermatophyta</taxon>
        <taxon>Magnoliopsida</taxon>
        <taxon>eudicotyledons</taxon>
        <taxon>Gunneridae</taxon>
        <taxon>Pentapetalae</taxon>
        <taxon>asterids</taxon>
        <taxon>lamiids</taxon>
        <taxon>Solanales</taxon>
        <taxon>Solanaceae</taxon>
        <taxon>Solanoideae</taxon>
        <taxon>Solaneae</taxon>
        <taxon>Solanum</taxon>
    </lineage>
</organism>
<protein>
    <submittedName>
        <fullName evidence="1">Uncharacterized protein</fullName>
    </submittedName>
</protein>
<reference evidence="1 2" key="1">
    <citation type="submission" date="2020-09" db="EMBL/GenBank/DDBJ databases">
        <title>De no assembly of potato wild relative species, Solanum commersonii.</title>
        <authorList>
            <person name="Cho K."/>
        </authorList>
    </citation>
    <scope>NUCLEOTIDE SEQUENCE [LARGE SCALE GENOMIC DNA]</scope>
    <source>
        <strain evidence="1">LZ3.2</strain>
        <tissue evidence="1">Leaf</tissue>
    </source>
</reference>
<dbReference type="EMBL" id="JACXVP010000012">
    <property type="protein sequence ID" value="KAG5572764.1"/>
    <property type="molecule type" value="Genomic_DNA"/>
</dbReference>
<keyword evidence="2" id="KW-1185">Reference proteome</keyword>